<dbReference type="CDD" id="cd01390">
    <property type="entry name" value="HMG-box_NHP6-like"/>
    <property type="match status" value="1"/>
</dbReference>
<accession>A0A7S3BSI9</accession>
<dbReference type="PANTHER" id="PTHR48112:SF22">
    <property type="entry name" value="MITOCHONDRIAL TRANSCRIPTION FACTOR A, ISOFORM B"/>
    <property type="match status" value="1"/>
</dbReference>
<organism evidence="6">
    <name type="scientific">Haptolina ericina</name>
    <dbReference type="NCBI Taxonomy" id="156174"/>
    <lineage>
        <taxon>Eukaryota</taxon>
        <taxon>Haptista</taxon>
        <taxon>Haptophyta</taxon>
        <taxon>Prymnesiophyceae</taxon>
        <taxon>Prymnesiales</taxon>
        <taxon>Prymnesiaceae</taxon>
        <taxon>Haptolina</taxon>
    </lineage>
</organism>
<dbReference type="FunFam" id="1.10.30.10:FF:000016">
    <property type="entry name" value="FACT complex subunit SSRP1"/>
    <property type="match status" value="1"/>
</dbReference>
<feature type="compositionally biased region" description="Basic residues" evidence="4">
    <location>
        <begin position="26"/>
        <end position="45"/>
    </location>
</feature>
<dbReference type="PRINTS" id="PR00886">
    <property type="entry name" value="HIGHMOBLTY12"/>
</dbReference>
<evidence type="ECO:0000313" key="6">
    <source>
        <dbReference type="EMBL" id="CAE0141521.1"/>
    </source>
</evidence>
<dbReference type="EMBL" id="HBHX01061243">
    <property type="protein sequence ID" value="CAE0141521.1"/>
    <property type="molecule type" value="Transcribed_RNA"/>
</dbReference>
<feature type="domain" description="HMG box" evidence="5">
    <location>
        <begin position="65"/>
        <end position="133"/>
    </location>
</feature>
<evidence type="ECO:0000256" key="4">
    <source>
        <dbReference type="SAM" id="MobiDB-lite"/>
    </source>
</evidence>
<name>A0A7S3BSI9_9EUKA</name>
<evidence type="ECO:0000256" key="1">
    <source>
        <dbReference type="ARBA" id="ARBA00023125"/>
    </source>
</evidence>
<evidence type="ECO:0000256" key="2">
    <source>
        <dbReference type="ARBA" id="ARBA00023242"/>
    </source>
</evidence>
<dbReference type="GO" id="GO:0003677">
    <property type="term" value="F:DNA binding"/>
    <property type="evidence" value="ECO:0007669"/>
    <property type="project" value="UniProtKB-UniRule"/>
</dbReference>
<dbReference type="PANTHER" id="PTHR48112">
    <property type="entry name" value="HIGH MOBILITY GROUP PROTEIN DSP1"/>
    <property type="match status" value="1"/>
</dbReference>
<dbReference type="GO" id="GO:0005634">
    <property type="term" value="C:nucleus"/>
    <property type="evidence" value="ECO:0007669"/>
    <property type="project" value="UniProtKB-UniRule"/>
</dbReference>
<dbReference type="SUPFAM" id="SSF47095">
    <property type="entry name" value="HMG-box"/>
    <property type="match status" value="1"/>
</dbReference>
<dbReference type="SMART" id="SM00398">
    <property type="entry name" value="HMG"/>
    <property type="match status" value="1"/>
</dbReference>
<keyword evidence="1 3" id="KW-0238">DNA-binding</keyword>
<evidence type="ECO:0000256" key="3">
    <source>
        <dbReference type="PROSITE-ProRule" id="PRU00267"/>
    </source>
</evidence>
<dbReference type="Gene3D" id="1.10.30.10">
    <property type="entry name" value="High mobility group box domain"/>
    <property type="match status" value="1"/>
</dbReference>
<dbReference type="PROSITE" id="PS50118">
    <property type="entry name" value="HMG_BOX_2"/>
    <property type="match status" value="1"/>
</dbReference>
<feature type="DNA-binding region" description="HMG box" evidence="3">
    <location>
        <begin position="65"/>
        <end position="133"/>
    </location>
</feature>
<gene>
    <name evidence="6" type="ORF">HERI1096_LOCUS33859</name>
</gene>
<evidence type="ECO:0000259" key="5">
    <source>
        <dbReference type="PROSITE" id="PS50118"/>
    </source>
</evidence>
<keyword evidence="2 3" id="KW-0539">Nucleus</keyword>
<dbReference type="AlphaFoldDB" id="A0A7S3BSI9"/>
<feature type="region of interest" description="Disordered" evidence="4">
    <location>
        <begin position="1"/>
        <end position="69"/>
    </location>
</feature>
<dbReference type="InterPro" id="IPR036910">
    <property type="entry name" value="HMG_box_dom_sf"/>
</dbReference>
<sequence length="136" mass="14896">MVAAASAAGKRATKSVERLVIEPKPVIKKSPKKKAKAPPAKKTKSPKKEKAAKPAKKEKKDPNAPKRGLSAFMFFGNDMREKIKADNPGCSFGEVGKFLGEAWSKVDAATKSKYEKKAADDKVRYEKAKAAYEKKE</sequence>
<dbReference type="Pfam" id="PF00505">
    <property type="entry name" value="HMG_box"/>
    <property type="match status" value="1"/>
</dbReference>
<protein>
    <recommendedName>
        <fullName evidence="5">HMG box domain-containing protein</fullName>
    </recommendedName>
</protein>
<reference evidence="6" key="1">
    <citation type="submission" date="2021-01" db="EMBL/GenBank/DDBJ databases">
        <authorList>
            <person name="Corre E."/>
            <person name="Pelletier E."/>
            <person name="Niang G."/>
            <person name="Scheremetjew M."/>
            <person name="Finn R."/>
            <person name="Kale V."/>
            <person name="Holt S."/>
            <person name="Cochrane G."/>
            <person name="Meng A."/>
            <person name="Brown T."/>
            <person name="Cohen L."/>
        </authorList>
    </citation>
    <scope>NUCLEOTIDE SEQUENCE</scope>
    <source>
        <strain evidence="6">CCMP281</strain>
    </source>
</reference>
<dbReference type="InterPro" id="IPR050342">
    <property type="entry name" value="HMGB"/>
</dbReference>
<proteinExistence type="predicted"/>
<dbReference type="InterPro" id="IPR009071">
    <property type="entry name" value="HMG_box_dom"/>
</dbReference>